<dbReference type="SUPFAM" id="SSF51735">
    <property type="entry name" value="NAD(P)-binding Rossmann-fold domains"/>
    <property type="match status" value="1"/>
</dbReference>
<feature type="binding site" evidence="5">
    <location>
        <position position="121"/>
    </location>
    <ligand>
        <name>NAD(+)</name>
        <dbReference type="ChEBI" id="CHEBI:57540"/>
    </ligand>
</feature>
<dbReference type="GO" id="GO:0050661">
    <property type="term" value="F:NADP binding"/>
    <property type="evidence" value="ECO:0007669"/>
    <property type="project" value="InterPro"/>
</dbReference>
<dbReference type="PROSITE" id="PS00071">
    <property type="entry name" value="GAPDH"/>
    <property type="match status" value="1"/>
</dbReference>
<dbReference type="FunFam" id="3.30.360.10:FF:000002">
    <property type="entry name" value="Glyceraldehyde-3-phosphate dehydrogenase"/>
    <property type="match status" value="1"/>
</dbReference>
<evidence type="ECO:0000256" key="1">
    <source>
        <dbReference type="ARBA" id="ARBA00007406"/>
    </source>
</evidence>
<dbReference type="PANTHER" id="PTHR43148">
    <property type="entry name" value="GLYCERALDEHYDE-3-PHOSPHATE DEHYDROGENASE 2"/>
    <property type="match status" value="1"/>
</dbReference>
<dbReference type="InterPro" id="IPR006424">
    <property type="entry name" value="Glyceraldehyde-3-P_DH_1"/>
</dbReference>
<feature type="binding site" evidence="4">
    <location>
        <begin position="152"/>
        <end position="154"/>
    </location>
    <ligand>
        <name>D-glyceraldehyde 3-phosphate</name>
        <dbReference type="ChEBI" id="CHEBI:59776"/>
    </ligand>
</feature>
<dbReference type="Pfam" id="PF02800">
    <property type="entry name" value="Gp_dh_C"/>
    <property type="match status" value="1"/>
</dbReference>
<dbReference type="GO" id="GO:0016620">
    <property type="term" value="F:oxidoreductase activity, acting on the aldehyde or oxo group of donors, NAD or NADP as acceptor"/>
    <property type="evidence" value="ECO:0007669"/>
    <property type="project" value="InterPro"/>
</dbReference>
<feature type="binding site" evidence="4">
    <location>
        <position position="234"/>
    </location>
    <ligand>
        <name>D-glyceraldehyde 3-phosphate</name>
        <dbReference type="ChEBI" id="CHEBI:59776"/>
    </ligand>
</feature>
<dbReference type="InterPro" id="IPR036291">
    <property type="entry name" value="NAD(P)-bd_dom_sf"/>
</dbReference>
<dbReference type="SUPFAM" id="SSF55347">
    <property type="entry name" value="Glyceraldehyde-3-phosphate dehydrogenase-like, C-terminal domain"/>
    <property type="match status" value="1"/>
</dbReference>
<dbReference type="FunFam" id="3.40.50.720:FF:000001">
    <property type="entry name" value="Glyceraldehyde-3-phosphate dehydrogenase"/>
    <property type="match status" value="1"/>
</dbReference>
<feature type="binding site" evidence="5">
    <location>
        <position position="35"/>
    </location>
    <ligand>
        <name>NAD(+)</name>
        <dbReference type="ChEBI" id="CHEBI:57540"/>
    </ligand>
</feature>
<proteinExistence type="inferred from homology"/>
<evidence type="ECO:0000256" key="8">
    <source>
        <dbReference type="RuleBase" id="RU361160"/>
    </source>
</evidence>
<evidence type="ECO:0000256" key="3">
    <source>
        <dbReference type="PIRSR" id="PIRSR000149-1"/>
    </source>
</evidence>
<comment type="similarity">
    <text evidence="1 7">Belongs to the glyceraldehyde-3-phosphate dehydrogenase family.</text>
</comment>
<feature type="active site" description="Nucleophile" evidence="3">
    <location>
        <position position="153"/>
    </location>
</feature>
<reference evidence="10 11" key="1">
    <citation type="submission" date="2019-04" db="EMBL/GenBank/DDBJ databases">
        <title>Saccharibacteria TM7 genomes.</title>
        <authorList>
            <person name="Bor B."/>
            <person name="He X."/>
            <person name="Chen T."/>
            <person name="Dewhirst F.E."/>
        </authorList>
    </citation>
    <scope>NUCLEOTIDE SEQUENCE [LARGE SCALE GENOMIC DNA]</scope>
    <source>
        <strain evidence="10 11">BB001</strain>
    </source>
</reference>
<keyword evidence="5" id="KW-0520">NAD</keyword>
<dbReference type="NCBIfam" id="TIGR01534">
    <property type="entry name" value="GAPDH-I"/>
    <property type="match status" value="1"/>
</dbReference>
<dbReference type="GO" id="GO:0006006">
    <property type="term" value="P:glucose metabolic process"/>
    <property type="evidence" value="ECO:0007669"/>
    <property type="project" value="InterPro"/>
</dbReference>
<feature type="binding site" evidence="5">
    <location>
        <begin position="13"/>
        <end position="14"/>
    </location>
    <ligand>
        <name>NAD(+)</name>
        <dbReference type="ChEBI" id="CHEBI:57540"/>
    </ligand>
</feature>
<dbReference type="EC" id="1.2.1.-" evidence="8"/>
<evidence type="ECO:0000313" key="11">
    <source>
        <dbReference type="Proteomes" id="UP000310639"/>
    </source>
</evidence>
<keyword evidence="2 8" id="KW-0560">Oxidoreductase</keyword>
<feature type="domain" description="Glyceraldehyde 3-phosphate dehydrogenase NAD(P) binding" evidence="9">
    <location>
        <begin position="4"/>
        <end position="153"/>
    </location>
</feature>
<feature type="binding site" evidence="4">
    <location>
        <begin position="211"/>
        <end position="212"/>
    </location>
    <ligand>
        <name>D-glyceraldehyde 3-phosphate</name>
        <dbReference type="ChEBI" id="CHEBI:59776"/>
    </ligand>
</feature>
<dbReference type="AlphaFoldDB" id="A0A4V1GDM8"/>
<dbReference type="InterPro" id="IPR020830">
    <property type="entry name" value="GlycerAld_3-P_DH_AS"/>
</dbReference>
<evidence type="ECO:0000256" key="2">
    <source>
        <dbReference type="ARBA" id="ARBA00023002"/>
    </source>
</evidence>
<dbReference type="InterPro" id="IPR020828">
    <property type="entry name" value="GlycerAld_3-P_DH_NAD(P)-bd"/>
</dbReference>
<evidence type="ECO:0000259" key="9">
    <source>
        <dbReference type="SMART" id="SM00846"/>
    </source>
</evidence>
<evidence type="ECO:0000256" key="4">
    <source>
        <dbReference type="PIRSR" id="PIRSR000149-2"/>
    </source>
</evidence>
<accession>A0A4V1GDM8</accession>
<protein>
    <recommendedName>
        <fullName evidence="8">Glyceraldehyde-3-phosphate dehydrogenase</fullName>
        <ecNumber evidence="8">1.2.1.-</ecNumber>
    </recommendedName>
</protein>
<dbReference type="Gene3D" id="3.40.50.720">
    <property type="entry name" value="NAD(P)-binding Rossmann-like Domain"/>
    <property type="match status" value="1"/>
</dbReference>
<dbReference type="Proteomes" id="UP000310639">
    <property type="component" value="Chromosome"/>
</dbReference>
<dbReference type="GO" id="GO:0051287">
    <property type="term" value="F:NAD binding"/>
    <property type="evidence" value="ECO:0007669"/>
    <property type="project" value="InterPro"/>
</dbReference>
<dbReference type="OrthoDB" id="9803304at2"/>
<dbReference type="CDD" id="cd05214">
    <property type="entry name" value="GAPDH_I_N"/>
    <property type="match status" value="1"/>
</dbReference>
<keyword evidence="11" id="KW-1185">Reference proteome</keyword>
<feature type="binding site" evidence="5">
    <location>
        <position position="317"/>
    </location>
    <ligand>
        <name>NAD(+)</name>
        <dbReference type="ChEBI" id="CHEBI:57540"/>
    </ligand>
</feature>
<dbReference type="SMART" id="SM00846">
    <property type="entry name" value="Gp_dh_N"/>
    <property type="match status" value="1"/>
</dbReference>
<organism evidence="10 11">
    <name type="scientific">Candidatus Nanosynbacter featherlites</name>
    <dbReference type="NCBI Taxonomy" id="2572088"/>
    <lineage>
        <taxon>Bacteria</taxon>
        <taxon>Candidatus Saccharimonadota</taxon>
        <taxon>Candidatus Saccharimonadia</taxon>
        <taxon>Candidatus Nanosynbacterales</taxon>
        <taxon>Candidatus Nanosynbacteraceae</taxon>
        <taxon>Candidatus Nanosynbacter</taxon>
    </lineage>
</organism>
<gene>
    <name evidence="10" type="primary">gap</name>
    <name evidence="10" type="ORF">FBF37_02545</name>
</gene>
<dbReference type="RefSeq" id="WP_138079190.1">
    <property type="nucleotide sequence ID" value="NZ_CP040004.1"/>
</dbReference>
<evidence type="ECO:0000256" key="5">
    <source>
        <dbReference type="PIRSR" id="PIRSR000149-3"/>
    </source>
</evidence>
<dbReference type="Gene3D" id="3.30.360.10">
    <property type="entry name" value="Dihydrodipicolinate Reductase, domain 2"/>
    <property type="match status" value="1"/>
</dbReference>
<feature type="site" description="Activates thiol group during catalysis" evidence="6">
    <location>
        <position position="180"/>
    </location>
</feature>
<dbReference type="InterPro" id="IPR020829">
    <property type="entry name" value="GlycerAld_3-P_DH_cat"/>
</dbReference>
<dbReference type="KEGG" id="nft:FBF37_02545"/>
<dbReference type="Pfam" id="PF00044">
    <property type="entry name" value="Gp_dh_N"/>
    <property type="match status" value="1"/>
</dbReference>
<evidence type="ECO:0000256" key="7">
    <source>
        <dbReference type="RuleBase" id="RU000397"/>
    </source>
</evidence>
<dbReference type="CDD" id="cd18126">
    <property type="entry name" value="GAPDH_I_C"/>
    <property type="match status" value="1"/>
</dbReference>
<dbReference type="InterPro" id="IPR020831">
    <property type="entry name" value="GlycerAld/Erythrose_P_DH"/>
</dbReference>
<evidence type="ECO:0000313" key="10">
    <source>
        <dbReference type="EMBL" id="QCT42336.1"/>
    </source>
</evidence>
<keyword evidence="5" id="KW-0547">Nucleotide-binding</keyword>
<sequence length="340" mass="36737">MAATRIAINGFGRIGRNAFKIARERSDLEIVAINDLTDTKTLAYLLKHDSNYGEYGRQVTFTENELIVDGQSVKVLAEKEPQQLPWKDMNIDVVIESTGFFTDKEGASRHLEAGAKRVVISGPTKSDGIDTIVFGTNDDKIASATPIVSNASCTTNSLGAVMAVLDAEFGVEKSMLTTVHSYTASQRLQDAPSKDLREGRNAAENMVPTTTGAAIAVTKTLPQLTGKFDGLSVRVPTPVVSLSDVTALLRRDVTVEQVNEAFKKAAQDTFYQGILGVSEEPLVSRDFIGNSHSGVVDLPLTKVVGGNLIKVMVWYDNEWGYSNRLVELVADIGAVLKRAG</sequence>
<feature type="binding site" evidence="4">
    <location>
        <position position="183"/>
    </location>
    <ligand>
        <name>D-glyceraldehyde 3-phosphate</name>
        <dbReference type="ChEBI" id="CHEBI:59776"/>
    </ligand>
</feature>
<dbReference type="PRINTS" id="PR00078">
    <property type="entry name" value="G3PDHDRGNASE"/>
</dbReference>
<name>A0A4V1GDM8_9BACT</name>
<dbReference type="PIRSF" id="PIRSF000149">
    <property type="entry name" value="GAP_DH"/>
    <property type="match status" value="1"/>
</dbReference>
<dbReference type="EMBL" id="CP040004">
    <property type="protein sequence ID" value="QCT42336.1"/>
    <property type="molecule type" value="Genomic_DNA"/>
</dbReference>
<evidence type="ECO:0000256" key="6">
    <source>
        <dbReference type="PIRSR" id="PIRSR000149-4"/>
    </source>
</evidence>